<sequence>MLSSFWLSIRCICSAQVASKVIFARDPQPLTRPSYHTVELTRHSLPR</sequence>
<organism evidence="1 2">
    <name type="scientific">Actomonas aquatica</name>
    <dbReference type="NCBI Taxonomy" id="2866162"/>
    <lineage>
        <taxon>Bacteria</taxon>
        <taxon>Pseudomonadati</taxon>
        <taxon>Verrucomicrobiota</taxon>
        <taxon>Opitutia</taxon>
        <taxon>Opitutales</taxon>
        <taxon>Opitutaceae</taxon>
        <taxon>Actomonas</taxon>
    </lineage>
</organism>
<dbReference type="EMBL" id="CP139781">
    <property type="protein sequence ID" value="WRQ86171.1"/>
    <property type="molecule type" value="Genomic_DNA"/>
</dbReference>
<evidence type="ECO:0000313" key="1">
    <source>
        <dbReference type="EMBL" id="WRQ86171.1"/>
    </source>
</evidence>
<accession>A0ABZ1C392</accession>
<reference evidence="1 2" key="1">
    <citation type="submission" date="2023-12" db="EMBL/GenBank/DDBJ databases">
        <title>Description of an unclassified Opitutus bacterium of Verrucomicrobiota.</title>
        <authorList>
            <person name="Zhang D.-F."/>
        </authorList>
    </citation>
    <scope>NUCLEOTIDE SEQUENCE [LARGE SCALE GENOMIC DNA]</scope>
    <source>
        <strain evidence="1 2">WL0086</strain>
    </source>
</reference>
<name>A0ABZ1C392_9BACT</name>
<keyword evidence="2" id="KW-1185">Reference proteome</keyword>
<dbReference type="Proteomes" id="UP000738431">
    <property type="component" value="Chromosome"/>
</dbReference>
<evidence type="ECO:0000313" key="2">
    <source>
        <dbReference type="Proteomes" id="UP000738431"/>
    </source>
</evidence>
<proteinExistence type="predicted"/>
<gene>
    <name evidence="1" type="ORF">K1X11_015255</name>
</gene>
<dbReference type="RefSeq" id="WP_324726000.1">
    <property type="nucleotide sequence ID" value="NZ_CP139781.1"/>
</dbReference>
<protein>
    <submittedName>
        <fullName evidence="1">Uncharacterized protein</fullName>
    </submittedName>
</protein>